<evidence type="ECO:0000313" key="3">
    <source>
        <dbReference type="Proteomes" id="UP001304847"/>
    </source>
</evidence>
<keyword evidence="1" id="KW-0472">Membrane</keyword>
<dbReference type="EMBL" id="JAYGOJ010000254">
    <property type="protein sequence ID" value="MEA9438694.1"/>
    <property type="molecule type" value="Genomic_DNA"/>
</dbReference>
<sequence length="83" mass="9618">MNHHKPSSVLLRNLAWLTGMAIFFIVPAYFFVIGKGNAPFRRTWFLDAEERARYAVVEQRMLVWFLSAGVVGTFWSLIFGAFF</sequence>
<proteinExistence type="predicted"/>
<keyword evidence="3" id="KW-1185">Reference proteome</keyword>
<evidence type="ECO:0000313" key="2">
    <source>
        <dbReference type="EMBL" id="MEA9438694.1"/>
    </source>
</evidence>
<name>A0ABU5WCT6_AERCA</name>
<comment type="caution">
    <text evidence="2">The sequence shown here is derived from an EMBL/GenBank/DDBJ whole genome shotgun (WGS) entry which is preliminary data.</text>
</comment>
<reference evidence="2 3" key="1">
    <citation type="submission" date="2023-12" db="EMBL/GenBank/DDBJ databases">
        <title>Characterization of antibiotic resistance in Aeromonas spp. in hospital effluent.</title>
        <authorList>
            <person name="Negoseki B.R.S."/>
            <person name="Krul D."/>
            <person name="Siqueira A.C."/>
            <person name="Almeida M."/>
            <person name="Mesa D."/>
            <person name="Conte D."/>
            <person name="Dalla-Costa L.M."/>
        </authorList>
    </citation>
    <scope>NUCLEOTIDE SEQUENCE [LARGE SCALE GENOMIC DNA]</scope>
    <source>
        <strain evidence="2 3">36v</strain>
    </source>
</reference>
<feature type="transmembrane region" description="Helical" evidence="1">
    <location>
        <begin position="14"/>
        <end position="32"/>
    </location>
</feature>
<gene>
    <name evidence="2" type="ORF">VCX44_23590</name>
</gene>
<dbReference type="RefSeq" id="WP_323581124.1">
    <property type="nucleotide sequence ID" value="NZ_JAYGOJ010000254.1"/>
</dbReference>
<keyword evidence="1" id="KW-1133">Transmembrane helix</keyword>
<feature type="transmembrane region" description="Helical" evidence="1">
    <location>
        <begin position="61"/>
        <end position="82"/>
    </location>
</feature>
<keyword evidence="1" id="KW-0812">Transmembrane</keyword>
<organism evidence="2 3">
    <name type="scientific">Aeromonas caviae</name>
    <name type="common">Aeromonas punctata</name>
    <dbReference type="NCBI Taxonomy" id="648"/>
    <lineage>
        <taxon>Bacteria</taxon>
        <taxon>Pseudomonadati</taxon>
        <taxon>Pseudomonadota</taxon>
        <taxon>Gammaproteobacteria</taxon>
        <taxon>Aeromonadales</taxon>
        <taxon>Aeromonadaceae</taxon>
        <taxon>Aeromonas</taxon>
    </lineage>
</organism>
<accession>A0ABU5WCT6</accession>
<evidence type="ECO:0000256" key="1">
    <source>
        <dbReference type="SAM" id="Phobius"/>
    </source>
</evidence>
<protein>
    <submittedName>
        <fullName evidence="2">Uncharacterized protein</fullName>
    </submittedName>
</protein>
<dbReference type="Proteomes" id="UP001304847">
    <property type="component" value="Unassembled WGS sequence"/>
</dbReference>